<dbReference type="InterPro" id="IPR000783">
    <property type="entry name" value="RNA_pol_subH/Rpb5_C"/>
</dbReference>
<evidence type="ECO:0000259" key="1">
    <source>
        <dbReference type="Pfam" id="PF01191"/>
    </source>
</evidence>
<dbReference type="Pfam" id="PF01191">
    <property type="entry name" value="RNA_pol_Rpb5_C"/>
    <property type="match status" value="1"/>
</dbReference>
<dbReference type="SUPFAM" id="SSF55287">
    <property type="entry name" value="RPB5-like RNA polymerase subunit"/>
    <property type="match status" value="1"/>
</dbReference>
<reference evidence="2" key="2">
    <citation type="submission" date="2013-07" db="EMBL/GenBank/DDBJ databases">
        <title>The genome of an arbuscular mycorrhizal fungus provides insights into the evolution of the oldest plant symbiosis.</title>
        <authorList>
            <consortium name="DOE Joint Genome Institute"/>
            <person name="Tisserant E."/>
            <person name="Malbreil M."/>
            <person name="Kuo A."/>
            <person name="Kohler A."/>
            <person name="Symeonidi A."/>
            <person name="Balestrini R."/>
            <person name="Charron P."/>
            <person name="Duensing N."/>
            <person name="Frei-dit-Frey N."/>
            <person name="Gianinazzi-Pearson V."/>
            <person name="Gilbert B."/>
            <person name="Handa Y."/>
            <person name="Hijri M."/>
            <person name="Kaul R."/>
            <person name="Kawaguchi M."/>
            <person name="Krajinski F."/>
            <person name="Lammers P."/>
            <person name="Lapierre D."/>
            <person name="Masclaux F.G."/>
            <person name="Murat C."/>
            <person name="Morin E."/>
            <person name="Ndikumana S."/>
            <person name="Pagni M."/>
            <person name="Petitpierre D."/>
            <person name="Requena N."/>
            <person name="Rosikiewicz P."/>
            <person name="Riley R."/>
            <person name="Saito K."/>
            <person name="San Clemente H."/>
            <person name="Shapiro H."/>
            <person name="van Tuinen D."/>
            <person name="Becard G."/>
            <person name="Bonfante P."/>
            <person name="Paszkowski U."/>
            <person name="Shachar-Hill Y."/>
            <person name="Young J.P."/>
            <person name="Sanders I.R."/>
            <person name="Henrissat B."/>
            <person name="Rensing S.A."/>
            <person name="Grigoriev I.V."/>
            <person name="Corradi N."/>
            <person name="Roux C."/>
            <person name="Martin F."/>
        </authorList>
    </citation>
    <scope>NUCLEOTIDE SEQUENCE</scope>
    <source>
        <strain evidence="2">DAOM 197198</strain>
    </source>
</reference>
<dbReference type="EMBL" id="KI277365">
    <property type="protein sequence ID" value="ESA20390.1"/>
    <property type="molecule type" value="Genomic_DNA"/>
</dbReference>
<dbReference type="GO" id="GO:0003677">
    <property type="term" value="F:DNA binding"/>
    <property type="evidence" value="ECO:0007669"/>
    <property type="project" value="InterPro"/>
</dbReference>
<reference evidence="3 4" key="1">
    <citation type="journal article" date="2013" name="Proc. Natl. Acad. Sci. U.S.A.">
        <title>Genome of an arbuscular mycorrhizal fungus provides insight into the oldest plant symbiosis.</title>
        <authorList>
            <person name="Tisserant E."/>
            <person name="Malbreil M."/>
            <person name="Kuo A."/>
            <person name="Kohler A."/>
            <person name="Symeonidi A."/>
            <person name="Balestrini R."/>
            <person name="Charron P."/>
            <person name="Duensing N."/>
            <person name="Frei Dit Frey N."/>
            <person name="Gianinazzi-Pearson V."/>
            <person name="Gilbert L.B."/>
            <person name="Handa Y."/>
            <person name="Herr J.R."/>
            <person name="Hijri M."/>
            <person name="Koul R."/>
            <person name="Kawaguchi M."/>
            <person name="Krajinski F."/>
            <person name="Lammers P.J."/>
            <person name="Masclaux F.G."/>
            <person name="Murat C."/>
            <person name="Morin E."/>
            <person name="Ndikumana S."/>
            <person name="Pagni M."/>
            <person name="Petitpierre D."/>
            <person name="Requena N."/>
            <person name="Rosikiewicz P."/>
            <person name="Riley R."/>
            <person name="Saito K."/>
            <person name="San Clemente H."/>
            <person name="Shapiro H."/>
            <person name="van Tuinen D."/>
            <person name="Becard G."/>
            <person name="Bonfante P."/>
            <person name="Paszkowski U."/>
            <person name="Shachar-Hill Y.Y."/>
            <person name="Tuskan G.A."/>
            <person name="Young P.W."/>
            <person name="Sanders I.R."/>
            <person name="Henrissat B."/>
            <person name="Rensing S.A."/>
            <person name="Grigoriev I.V."/>
            <person name="Corradi N."/>
            <person name="Roux C."/>
            <person name="Martin F."/>
        </authorList>
    </citation>
    <scope>NUCLEOTIDE SEQUENCE [LARGE SCALE GENOMIC DNA]</scope>
    <source>
        <strain evidence="4">DAOM 181602 / DAOM 197198 / MUCL 43194</strain>
        <strain evidence="3">DAOM 197198</strain>
    </source>
</reference>
<feature type="domain" description="RNA polymerase subunit H/Rpb5 C-terminal" evidence="1">
    <location>
        <begin position="161"/>
        <end position="234"/>
    </location>
</feature>
<keyword evidence="4" id="KW-1185">Reference proteome</keyword>
<protein>
    <recommendedName>
        <fullName evidence="1">RNA polymerase subunit H/Rpb5 C-terminal domain-containing protein</fullName>
    </recommendedName>
</protein>
<gene>
    <name evidence="3" type="ORF">GLOIN_2v1483731</name>
    <name evidence="2" type="ORF">GLOINDRAFT_2014</name>
</gene>
<dbReference type="HOGENOM" id="CLU_1147696_0_0_1"/>
<evidence type="ECO:0000313" key="2">
    <source>
        <dbReference type="EMBL" id="ESA20390.1"/>
    </source>
</evidence>
<dbReference type="SMR" id="U9UJ22"/>
<proteinExistence type="predicted"/>
<evidence type="ECO:0000313" key="4">
    <source>
        <dbReference type="Proteomes" id="UP000018888"/>
    </source>
</evidence>
<dbReference type="VEuPathDB" id="FungiDB:RhiirFUN_011357"/>
<accession>U9UJ22</accession>
<dbReference type="Proteomes" id="UP000018888">
    <property type="component" value="Unassembled WGS sequence"/>
</dbReference>
<organism evidence="2">
    <name type="scientific">Rhizophagus irregularis (strain DAOM 181602 / DAOM 197198 / MUCL 43194)</name>
    <name type="common">Arbuscular mycorrhizal fungus</name>
    <name type="synonym">Glomus intraradices</name>
    <dbReference type="NCBI Taxonomy" id="747089"/>
    <lineage>
        <taxon>Eukaryota</taxon>
        <taxon>Fungi</taxon>
        <taxon>Fungi incertae sedis</taxon>
        <taxon>Mucoromycota</taxon>
        <taxon>Glomeromycotina</taxon>
        <taxon>Glomeromycetes</taxon>
        <taxon>Glomerales</taxon>
        <taxon>Glomeraceae</taxon>
        <taxon>Rhizophagus</taxon>
    </lineage>
</organism>
<dbReference type="InterPro" id="IPR035913">
    <property type="entry name" value="RPB5-like_sf"/>
</dbReference>
<dbReference type="GO" id="GO:0006351">
    <property type="term" value="P:DNA-templated transcription"/>
    <property type="evidence" value="ECO:0007669"/>
    <property type="project" value="InterPro"/>
</dbReference>
<sequence>MPGTIQTVETIVVTNIVNSFLKYRGMTRVARSLSPNETPPTMDKHRIYSDIRANGYVRIDALQNQPRGKRDWAVFIVLGANSRHAKTITELKKLLKSIHSEPATKDNRLDEMIIIAPEDTLRKTHYRSTILHYQSISAKETDLEGGTFYNAYTYDPFIVVVPENLYVPKHRILSKEETEKVVKPIKLADKNVYSYQIGQIELRDPAIVWLGGRVGEYVAIKRNSFTTGHAIAYRKIIKGAFV</sequence>
<reference evidence="3 4" key="3">
    <citation type="journal article" date="2018" name="New Phytol.">
        <title>High intraspecific genome diversity in the model arbuscular mycorrhizal symbiont Rhizophagus irregularis.</title>
        <authorList>
            <person name="Chen E.C.H."/>
            <person name="Morin E."/>
            <person name="Beaudet D."/>
            <person name="Noel J."/>
            <person name="Yildirir G."/>
            <person name="Ndikumana S."/>
            <person name="Charron P."/>
            <person name="St-Onge C."/>
            <person name="Giorgi J."/>
            <person name="Kruger M."/>
            <person name="Marton T."/>
            <person name="Ropars J."/>
            <person name="Grigoriev I.V."/>
            <person name="Hainaut M."/>
            <person name="Henrissat B."/>
            <person name="Roux C."/>
            <person name="Martin F."/>
            <person name="Corradi N."/>
        </authorList>
    </citation>
    <scope>NUCLEOTIDE SEQUENCE [LARGE SCALE GENOMIC DNA]</scope>
    <source>
        <strain evidence="4">DAOM 181602 / DAOM 197198 / MUCL 43194</strain>
        <strain evidence="3">DAOM 197198</strain>
    </source>
</reference>
<dbReference type="EMBL" id="AUPC02000234">
    <property type="protein sequence ID" value="POG64678.1"/>
    <property type="molecule type" value="Genomic_DNA"/>
</dbReference>
<dbReference type="Gene3D" id="3.90.940.20">
    <property type="entry name" value="RPB5-like RNA polymerase subunit"/>
    <property type="match status" value="1"/>
</dbReference>
<name>U9UJ22_RHIID</name>
<evidence type="ECO:0000313" key="3">
    <source>
        <dbReference type="EMBL" id="POG64678.1"/>
    </source>
</evidence>
<dbReference type="AlphaFoldDB" id="U9UJ22"/>
<dbReference type="GO" id="GO:0003899">
    <property type="term" value="F:DNA-directed RNA polymerase activity"/>
    <property type="evidence" value="ECO:0007669"/>
    <property type="project" value="InterPro"/>
</dbReference>